<evidence type="ECO:0000313" key="4">
    <source>
        <dbReference type="Proteomes" id="UP001500432"/>
    </source>
</evidence>
<evidence type="ECO:0000259" key="1">
    <source>
        <dbReference type="Pfam" id="PF01370"/>
    </source>
</evidence>
<protein>
    <recommendedName>
        <fullName evidence="5">DUF1731 domain-containing protein</fullName>
    </recommendedName>
</protein>
<gene>
    <name evidence="3" type="ORF">GCM10009849_01890</name>
</gene>
<dbReference type="InterPro" id="IPR023393">
    <property type="entry name" value="START-like_dom_sf"/>
</dbReference>
<dbReference type="Proteomes" id="UP001500432">
    <property type="component" value="Unassembled WGS sequence"/>
</dbReference>
<dbReference type="Pfam" id="PF01370">
    <property type="entry name" value="Epimerase"/>
    <property type="match status" value="1"/>
</dbReference>
<keyword evidence="4" id="KW-1185">Reference proteome</keyword>
<evidence type="ECO:0000313" key="3">
    <source>
        <dbReference type="EMBL" id="GAA2196523.1"/>
    </source>
</evidence>
<dbReference type="Pfam" id="PF08338">
    <property type="entry name" value="DUF1731"/>
    <property type="match status" value="1"/>
</dbReference>
<dbReference type="EMBL" id="BAAAQW010000002">
    <property type="protein sequence ID" value="GAA2196523.1"/>
    <property type="molecule type" value="Genomic_DNA"/>
</dbReference>
<dbReference type="Gene3D" id="3.40.50.720">
    <property type="entry name" value="NAD(P)-binding Rossmann-like Domain"/>
    <property type="match status" value="1"/>
</dbReference>
<dbReference type="Pfam" id="PF10604">
    <property type="entry name" value="Polyketide_cyc2"/>
    <property type="match status" value="1"/>
</dbReference>
<proteinExistence type="predicted"/>
<feature type="domain" description="NAD-dependent epimerase/dehydratase" evidence="1">
    <location>
        <begin position="160"/>
        <end position="368"/>
    </location>
</feature>
<dbReference type="InterPro" id="IPR019587">
    <property type="entry name" value="Polyketide_cyclase/dehydratase"/>
</dbReference>
<dbReference type="InterPro" id="IPR036291">
    <property type="entry name" value="NAD(P)-bd_dom_sf"/>
</dbReference>
<dbReference type="SUPFAM" id="SSF51735">
    <property type="entry name" value="NAD(P)-binding Rossmann-fold domains"/>
    <property type="match status" value="1"/>
</dbReference>
<accession>A0ABP5NEH2</accession>
<dbReference type="PANTHER" id="PTHR11092">
    <property type="entry name" value="SUGAR NUCLEOTIDE EPIMERASE RELATED"/>
    <property type="match status" value="1"/>
</dbReference>
<dbReference type="InterPro" id="IPR001509">
    <property type="entry name" value="Epimerase_deHydtase"/>
</dbReference>
<dbReference type="PANTHER" id="PTHR11092:SF0">
    <property type="entry name" value="EPIMERASE FAMILY PROTEIN SDR39U1"/>
    <property type="match status" value="1"/>
</dbReference>
<dbReference type="InterPro" id="IPR013549">
    <property type="entry name" value="DUF1731"/>
</dbReference>
<comment type="caution">
    <text evidence="3">The sequence shown here is derived from an EMBL/GenBank/DDBJ whole genome shotgun (WGS) entry which is preliminary data.</text>
</comment>
<reference evidence="4" key="1">
    <citation type="journal article" date="2019" name="Int. J. Syst. Evol. Microbiol.">
        <title>The Global Catalogue of Microorganisms (GCM) 10K type strain sequencing project: providing services to taxonomists for standard genome sequencing and annotation.</title>
        <authorList>
            <consortium name="The Broad Institute Genomics Platform"/>
            <consortium name="The Broad Institute Genome Sequencing Center for Infectious Disease"/>
            <person name="Wu L."/>
            <person name="Ma J."/>
        </authorList>
    </citation>
    <scope>NUCLEOTIDE SEQUENCE [LARGE SCALE GENOMIC DNA]</scope>
    <source>
        <strain evidence="4">JCM 16034</strain>
    </source>
</reference>
<dbReference type="Gene3D" id="3.30.530.20">
    <property type="match status" value="1"/>
</dbReference>
<evidence type="ECO:0008006" key="5">
    <source>
        <dbReference type="Google" id="ProtNLM"/>
    </source>
</evidence>
<dbReference type="SUPFAM" id="SSF55961">
    <property type="entry name" value="Bet v1-like"/>
    <property type="match status" value="1"/>
</dbReference>
<organism evidence="3 4">
    <name type="scientific">Sinomonas flava</name>
    <dbReference type="NCBI Taxonomy" id="496857"/>
    <lineage>
        <taxon>Bacteria</taxon>
        <taxon>Bacillati</taxon>
        <taxon>Actinomycetota</taxon>
        <taxon>Actinomycetes</taxon>
        <taxon>Micrococcales</taxon>
        <taxon>Micrococcaceae</taxon>
        <taxon>Sinomonas</taxon>
    </lineage>
</organism>
<feature type="domain" description="DUF1731" evidence="2">
    <location>
        <begin position="415"/>
        <end position="464"/>
    </location>
</feature>
<evidence type="ECO:0000259" key="2">
    <source>
        <dbReference type="Pfam" id="PF08338"/>
    </source>
</evidence>
<sequence>MTWQRSASQWFRLPAQQLWEVISRLELWPQWNPAVAHAELDGPLREGTSGRYSPSHRLIGPLHRRTAPAFSLTAVQDGRRLALRQPQPGGSQDIEWTLEERDGGTVLTQRVSVAGPLAQQLGLTAGEPLVRGFELQCARLFRLAAPPAPSADPDGRALTVIVGGSGFLGTLLAADLACDGQRVAVLTRSASDSPFEQITWDGAHDGEWSARLGAEPRLRLANLSGVSLDRPGTDENLALLTASRVEPTRALVDASRSWERPVERWLQQSAVGIYGHSGDVADESTQPPQLAGGLAAVVRAWEGAADGAAAQHRTVLRTAVVLHRDAPLMTRLTVPARIGAGGHLGTGGQWFTWIHAADWVRIARAALGLAADPGGSGLAALPDGVVNAAAPQPVTNRELMAHLRELVGVPVGIPAPAALVRLGAGVMRTNPALALDSVRAVPGVLNEAGFDFRYPTLAAAIKELGS</sequence>
<dbReference type="RefSeq" id="WP_344297616.1">
    <property type="nucleotide sequence ID" value="NZ_BAAAQW010000002.1"/>
</dbReference>
<name>A0ABP5NEH2_9MICC</name>